<evidence type="ECO:0000256" key="1">
    <source>
        <dbReference type="ARBA" id="ARBA00004571"/>
    </source>
</evidence>
<accession>A0A545U3E2</accession>
<evidence type="ECO:0000256" key="12">
    <source>
        <dbReference type="RuleBase" id="RU003357"/>
    </source>
</evidence>
<gene>
    <name evidence="16" type="ORF">FKG94_04795</name>
</gene>
<dbReference type="InterPro" id="IPR037066">
    <property type="entry name" value="Plug_dom_sf"/>
</dbReference>
<evidence type="ECO:0000256" key="11">
    <source>
        <dbReference type="PROSITE-ProRule" id="PRU01360"/>
    </source>
</evidence>
<evidence type="ECO:0000256" key="3">
    <source>
        <dbReference type="ARBA" id="ARBA00022448"/>
    </source>
</evidence>
<dbReference type="Gene3D" id="2.170.130.10">
    <property type="entry name" value="TonB-dependent receptor, plug domain"/>
    <property type="match status" value="1"/>
</dbReference>
<proteinExistence type="inferred from homology"/>
<keyword evidence="3 11" id="KW-0813">Transport</keyword>
<keyword evidence="10 11" id="KW-0998">Cell outer membrane</keyword>
<dbReference type="InterPro" id="IPR039426">
    <property type="entry name" value="TonB-dep_rcpt-like"/>
</dbReference>
<dbReference type="SUPFAM" id="SSF56935">
    <property type="entry name" value="Porins"/>
    <property type="match status" value="1"/>
</dbReference>
<dbReference type="GO" id="GO:0009279">
    <property type="term" value="C:cell outer membrane"/>
    <property type="evidence" value="ECO:0007669"/>
    <property type="project" value="UniProtKB-SubCell"/>
</dbReference>
<dbReference type="Proteomes" id="UP000319732">
    <property type="component" value="Unassembled WGS sequence"/>
</dbReference>
<evidence type="ECO:0000256" key="6">
    <source>
        <dbReference type="ARBA" id="ARBA00022729"/>
    </source>
</evidence>
<keyword evidence="5 11" id="KW-0812">Transmembrane</keyword>
<dbReference type="PANTHER" id="PTHR30069">
    <property type="entry name" value="TONB-DEPENDENT OUTER MEMBRANE RECEPTOR"/>
    <property type="match status" value="1"/>
</dbReference>
<keyword evidence="17" id="KW-1185">Reference proteome</keyword>
<evidence type="ECO:0000313" key="16">
    <source>
        <dbReference type="EMBL" id="TQV83991.1"/>
    </source>
</evidence>
<evidence type="ECO:0000256" key="10">
    <source>
        <dbReference type="ARBA" id="ARBA00023237"/>
    </source>
</evidence>
<dbReference type="Pfam" id="PF00593">
    <property type="entry name" value="TonB_dep_Rec_b-barrel"/>
    <property type="match status" value="1"/>
</dbReference>
<dbReference type="EMBL" id="VHSG01000006">
    <property type="protein sequence ID" value="TQV83991.1"/>
    <property type="molecule type" value="Genomic_DNA"/>
</dbReference>
<feature type="chain" id="PRO_5021764108" evidence="13">
    <location>
        <begin position="21"/>
        <end position="619"/>
    </location>
</feature>
<dbReference type="RefSeq" id="WP_142903071.1">
    <property type="nucleotide sequence ID" value="NZ_ML660089.1"/>
</dbReference>
<reference evidence="16 17" key="1">
    <citation type="submission" date="2019-06" db="EMBL/GenBank/DDBJ databases">
        <title>Whole genome sequence for Cellvibrionaceae sp. R142.</title>
        <authorList>
            <person name="Wang G."/>
        </authorList>
    </citation>
    <scope>NUCLEOTIDE SEQUENCE [LARGE SCALE GENOMIC DNA]</scope>
    <source>
        <strain evidence="16 17">R142</strain>
    </source>
</reference>
<feature type="domain" description="TonB-dependent receptor plug" evidence="15">
    <location>
        <begin position="45"/>
        <end position="151"/>
    </location>
</feature>
<evidence type="ECO:0000256" key="4">
    <source>
        <dbReference type="ARBA" id="ARBA00022452"/>
    </source>
</evidence>
<dbReference type="GO" id="GO:0044718">
    <property type="term" value="P:siderophore transmembrane transport"/>
    <property type="evidence" value="ECO:0007669"/>
    <property type="project" value="TreeGrafter"/>
</dbReference>
<evidence type="ECO:0000256" key="7">
    <source>
        <dbReference type="ARBA" id="ARBA00023077"/>
    </source>
</evidence>
<keyword evidence="4 11" id="KW-1134">Transmembrane beta strand</keyword>
<organism evidence="16 17">
    <name type="scientific">Exilibacterium tricleocarpae</name>
    <dbReference type="NCBI Taxonomy" id="2591008"/>
    <lineage>
        <taxon>Bacteria</taxon>
        <taxon>Pseudomonadati</taxon>
        <taxon>Pseudomonadota</taxon>
        <taxon>Gammaproteobacteria</taxon>
        <taxon>Cellvibrionales</taxon>
        <taxon>Cellvibrionaceae</taxon>
        <taxon>Exilibacterium</taxon>
    </lineage>
</organism>
<dbReference type="InterPro" id="IPR012910">
    <property type="entry name" value="Plug_dom"/>
</dbReference>
<sequence>MKNTAFATLALTALPFALHADVADKGVENKLEEIVVISSRIAMPLRQVGTSVSVLDAAAIDARGFNSLADVLRTLPAVAVSSNGGIGKPTSLRVRGEEGFRTLVLIDGMDISDPTAPRVGPQAQHLLSAGIDRVEVLRGAQGMMYGADAGGVINITTRRGAQNLEGNVDVEAGRYGSRKLAGTVSGGSDALDFFIAAADFSLDGFNARDTDTVLRDDDGYDNTTVHGRLGWTVTDQLRLEGVVRDVAGTNEYDSCSATTDDCSDDYDQTSLRLTARYEGEVFNHEFAVENNEVETAFFTAGTRTFGNDGNTRRVEYLGDTELGNGDALIYGIEHEQQTLDGDSGDRERDQLGYYVEYQSNLYQNNYGDALFVTLGVRHDDNDDFGEHTSYRTTAAYLTALDNGATLKWKASYGTGFRAPSLSEIDINANADREPASLVVLEEETSRGFDLGVEYFGSGGLHLEAVYFDQQVEDEIQFDLATFSGYIQDPGRSESTGVELSADFPLGTRWTLSANYTYNDTETAGDTLRVQRPRHLANLLAAYDNGNWGWGFNLRSARDAVDSSADLDDYEVVTINARYRFSEALEVYGRVENAFGEDYQEIVTYNTADTAGYVGVRLNY</sequence>
<comment type="caution">
    <text evidence="16">The sequence shown here is derived from an EMBL/GenBank/DDBJ whole genome shotgun (WGS) entry which is preliminary data.</text>
</comment>
<evidence type="ECO:0000256" key="9">
    <source>
        <dbReference type="ARBA" id="ARBA00023170"/>
    </source>
</evidence>
<dbReference type="CDD" id="cd01347">
    <property type="entry name" value="ligand_gated_channel"/>
    <property type="match status" value="1"/>
</dbReference>
<evidence type="ECO:0000259" key="15">
    <source>
        <dbReference type="Pfam" id="PF07715"/>
    </source>
</evidence>
<name>A0A545U3E2_9GAMM</name>
<dbReference type="InterPro" id="IPR036942">
    <property type="entry name" value="Beta-barrel_TonB_sf"/>
</dbReference>
<dbReference type="GO" id="GO:0015344">
    <property type="term" value="F:siderophore uptake transmembrane transporter activity"/>
    <property type="evidence" value="ECO:0007669"/>
    <property type="project" value="TreeGrafter"/>
</dbReference>
<dbReference type="PROSITE" id="PS52016">
    <property type="entry name" value="TONB_DEPENDENT_REC_3"/>
    <property type="match status" value="1"/>
</dbReference>
<dbReference type="InterPro" id="IPR000531">
    <property type="entry name" value="Beta-barrel_TonB"/>
</dbReference>
<protein>
    <submittedName>
        <fullName evidence="16">TonB-dependent receptor</fullName>
    </submittedName>
</protein>
<evidence type="ECO:0000256" key="2">
    <source>
        <dbReference type="ARBA" id="ARBA00008143"/>
    </source>
</evidence>
<keyword evidence="6 13" id="KW-0732">Signal</keyword>
<dbReference type="AlphaFoldDB" id="A0A545U3E2"/>
<feature type="domain" description="TonB-dependent receptor-like beta-barrel" evidence="14">
    <location>
        <begin position="194"/>
        <end position="592"/>
    </location>
</feature>
<dbReference type="Pfam" id="PF07715">
    <property type="entry name" value="Plug"/>
    <property type="match status" value="1"/>
</dbReference>
<feature type="signal peptide" evidence="13">
    <location>
        <begin position="1"/>
        <end position="20"/>
    </location>
</feature>
<evidence type="ECO:0000256" key="8">
    <source>
        <dbReference type="ARBA" id="ARBA00023136"/>
    </source>
</evidence>
<dbReference type="Gene3D" id="2.40.170.20">
    <property type="entry name" value="TonB-dependent receptor, beta-barrel domain"/>
    <property type="match status" value="1"/>
</dbReference>
<comment type="similarity">
    <text evidence="2">Belongs to the TonB-dependent receptor family. Hemoglobin/haptoglobin binding protein subfamily.</text>
</comment>
<keyword evidence="8 11" id="KW-0472">Membrane</keyword>
<dbReference type="PANTHER" id="PTHR30069:SF29">
    <property type="entry name" value="HEMOGLOBIN AND HEMOGLOBIN-HAPTOGLOBIN-BINDING PROTEIN 1-RELATED"/>
    <property type="match status" value="1"/>
</dbReference>
<evidence type="ECO:0000256" key="13">
    <source>
        <dbReference type="SAM" id="SignalP"/>
    </source>
</evidence>
<evidence type="ECO:0000256" key="5">
    <source>
        <dbReference type="ARBA" id="ARBA00022692"/>
    </source>
</evidence>
<keyword evidence="7 12" id="KW-0798">TonB box</keyword>
<evidence type="ECO:0000313" key="17">
    <source>
        <dbReference type="Proteomes" id="UP000319732"/>
    </source>
</evidence>
<comment type="subcellular location">
    <subcellularLocation>
        <location evidence="1 11">Cell outer membrane</location>
        <topology evidence="1 11">Multi-pass membrane protein</topology>
    </subcellularLocation>
</comment>
<keyword evidence="9 16" id="KW-0675">Receptor</keyword>
<dbReference type="OrthoDB" id="9764669at2"/>
<evidence type="ECO:0000259" key="14">
    <source>
        <dbReference type="Pfam" id="PF00593"/>
    </source>
</evidence>